<gene>
    <name evidence="9" type="ORF">AYO21_05911</name>
</gene>
<feature type="compositionally biased region" description="Acidic residues" evidence="5">
    <location>
        <begin position="1165"/>
        <end position="1216"/>
    </location>
</feature>
<dbReference type="GO" id="GO:0000976">
    <property type="term" value="F:transcription cis-regulatory region binding"/>
    <property type="evidence" value="ECO:0007669"/>
    <property type="project" value="TreeGrafter"/>
</dbReference>
<protein>
    <submittedName>
        <fullName evidence="9">Uncharacterized protein</fullName>
    </submittedName>
</protein>
<evidence type="ECO:0000256" key="5">
    <source>
        <dbReference type="SAM" id="MobiDB-lite"/>
    </source>
</evidence>
<evidence type="ECO:0000256" key="2">
    <source>
        <dbReference type="ARBA" id="ARBA00023125"/>
    </source>
</evidence>
<keyword evidence="3" id="KW-0539">Nucleus</keyword>
<dbReference type="PROSITE" id="PS50157">
    <property type="entry name" value="ZINC_FINGER_C2H2_2"/>
    <property type="match status" value="3"/>
</dbReference>
<sequence length="1293" mass="143976">MGQTQSQESESASPPRSEPDDQFDISQIPDDRDQASNHNSDAGTDRTPAHAPDESSGMARRLDGNRKHKDQSLAVKKDANASRRKSKNRHRKRRLSSNNTSDDAFGGVLKRTSPQLVNQVTDTSPNTRPLQDTEPETYHIYATSDTSDAEDTDSKRRGGFNAFASVNGASQKSTPAVSNTGLDNSHDRQRALEKEENQHTSYAREIDVTTGTKAPDGETLGPPTTRVSHLEMNGEGRFLCPLAEVHNCRLTFGSAKAATRHANIHTTSFRCVVCGKQMSRKDTLARHMKQHSAFQIASAEAASNPNEDSEAEMPELPQAMQPDTLNDVHDRIEDGEPLEEDSIVFATPQERLEAKNLGHNLDVELQPEEPDKLEVEMAEAVPDADVVEVVSDRRSSSPSSVFDEAEDVIVKETPMSKGILKRKRDAGDSAQPQRPSPERTRKRRKGSPNSPPTSVPPNDTTKPDSVKKPEDTDALQNRQITDKIVPRLQKRQGSMDGWAQKYTPGSGLRHPTLNPKSPSSRSVTEHVEVIIPQTSQAGPSSAKSKKNANVLPNRAKSAELGRSEVDSFPGPSQKKRKKAPYATPKGKTRADPDVDYSTPVKDSAHGEVNGPNSDGDSEPVEIATSVAKRTFPAPRQQKKGQKGHDNSDSDADQSSNSDVDVSKAASAKKTNKVTQAPRPKQSDNGDRLECARCHRRFISRDLLNRHLKKQSVHVGLHKCQECSEEFWASTALAAHEKDMGHGRGNGLQGRTGAFSQTEVEKLNRWRDAFCDYHNITRIQFNDMMTDTLTRDKGNIWRWPFIKRAEFLKEYRNVLPNRNKRSMLRYRERNFQNVEGSRNWTEEDDKDLIRLHKELGPKWAEIAKRLTRTVDAVSQRWWHKLRYGDVDTGEWSKAEDAKFWKILDELRLDSDGNEPKHHRIPWNKVSEKMGTRSAQQCSNHYRARHSKKERGRWIKIDAPEKNPGLRRILTPSKMELRLRGLTTRRTPKKGLSEEYVRDDDEDDDEASADVQEDGKTSEKDKTAENTSEEDAGTGHGSEPESDVEAENQSLSSADDDGVPRTRGPVIAKTPGKVLRSSQLFEQTQANTSALKPSQTSSRKTRLPESQDRPSPNVPIQRRRLESRSPLTEIPVFENGDLDLGEEDEGNESGSDVSDGENSNDLGVTQELDEELETSDSSADGDEDAVDAEAAEAEDDEEDDDNDDDTAETDEDMDGEDGSDTHDNVDEASSQEDEEDEDSEAPAENKSSFMDSINESVKRSRMRSNQSWTGVPVPGTGQRGGRKLRKGHQVDSDEE</sequence>
<feature type="compositionally biased region" description="Polar residues" evidence="5">
    <location>
        <begin position="1074"/>
        <end position="1096"/>
    </location>
</feature>
<feature type="compositionally biased region" description="Basic residues" evidence="5">
    <location>
        <begin position="940"/>
        <end position="949"/>
    </location>
</feature>
<organism evidence="9 10">
    <name type="scientific">Fonsecaea monophora</name>
    <dbReference type="NCBI Taxonomy" id="254056"/>
    <lineage>
        <taxon>Eukaryota</taxon>
        <taxon>Fungi</taxon>
        <taxon>Dikarya</taxon>
        <taxon>Ascomycota</taxon>
        <taxon>Pezizomycotina</taxon>
        <taxon>Eurotiomycetes</taxon>
        <taxon>Chaetothyriomycetidae</taxon>
        <taxon>Chaetothyriales</taxon>
        <taxon>Herpotrichiellaceae</taxon>
        <taxon>Fonsecaea</taxon>
    </lineage>
</organism>
<feature type="domain" description="HTH myb-type" evidence="8">
    <location>
        <begin position="837"/>
        <end position="884"/>
    </location>
</feature>
<dbReference type="GeneID" id="34601075"/>
<evidence type="ECO:0000256" key="4">
    <source>
        <dbReference type="PROSITE-ProRule" id="PRU00042"/>
    </source>
</evidence>
<feature type="region of interest" description="Disordered" evidence="5">
    <location>
        <begin position="390"/>
        <end position="687"/>
    </location>
</feature>
<feature type="domain" description="C2H2-type" evidence="7">
    <location>
        <begin position="269"/>
        <end position="296"/>
    </location>
</feature>
<keyword evidence="4" id="KW-0479">Metal-binding</keyword>
<dbReference type="GO" id="GO:0003700">
    <property type="term" value="F:DNA-binding transcription factor activity"/>
    <property type="evidence" value="ECO:0007669"/>
    <property type="project" value="TreeGrafter"/>
</dbReference>
<feature type="domain" description="C2H2-type" evidence="7">
    <location>
        <begin position="688"/>
        <end position="718"/>
    </location>
</feature>
<dbReference type="Pfam" id="PF13921">
    <property type="entry name" value="Myb_DNA-bind_6"/>
    <property type="match status" value="1"/>
</dbReference>
<dbReference type="SMART" id="SM00355">
    <property type="entry name" value="ZnF_C2H2"/>
    <property type="match status" value="3"/>
</dbReference>
<evidence type="ECO:0000256" key="3">
    <source>
        <dbReference type="ARBA" id="ARBA00023242"/>
    </source>
</evidence>
<evidence type="ECO:0000259" key="6">
    <source>
        <dbReference type="PROSITE" id="PS50090"/>
    </source>
</evidence>
<feature type="compositionally biased region" description="Basic residues" evidence="5">
    <location>
        <begin position="82"/>
        <end position="95"/>
    </location>
</feature>
<dbReference type="SUPFAM" id="SSF46689">
    <property type="entry name" value="Homeodomain-like"/>
    <property type="match status" value="2"/>
</dbReference>
<dbReference type="InterPro" id="IPR017930">
    <property type="entry name" value="Myb_dom"/>
</dbReference>
<dbReference type="EMBL" id="LVKK01000039">
    <property type="protein sequence ID" value="OAG39846.1"/>
    <property type="molecule type" value="Genomic_DNA"/>
</dbReference>
<name>A0A177F7X1_9EURO</name>
<dbReference type="OrthoDB" id="39591at2759"/>
<keyword evidence="10" id="KW-1185">Reference proteome</keyword>
<feature type="compositionally biased region" description="Basic and acidic residues" evidence="5">
    <location>
        <begin position="184"/>
        <end position="203"/>
    </location>
</feature>
<feature type="compositionally biased region" description="Basic and acidic residues" evidence="5">
    <location>
        <begin position="556"/>
        <end position="565"/>
    </location>
</feature>
<evidence type="ECO:0000313" key="10">
    <source>
        <dbReference type="Proteomes" id="UP000077002"/>
    </source>
</evidence>
<comment type="caution">
    <text evidence="9">The sequence shown here is derived from an EMBL/GenBank/DDBJ whole genome shotgun (WGS) entry which is preliminary data.</text>
</comment>
<dbReference type="PROSITE" id="PS51294">
    <property type="entry name" value="HTH_MYB"/>
    <property type="match status" value="1"/>
</dbReference>
<dbReference type="InterPro" id="IPR013087">
    <property type="entry name" value="Znf_C2H2_type"/>
</dbReference>
<proteinExistence type="predicted"/>
<feature type="compositionally biased region" description="Basic and acidic residues" evidence="5">
    <location>
        <begin position="1011"/>
        <end position="1022"/>
    </location>
</feature>
<keyword evidence="4" id="KW-0862">Zinc</keyword>
<feature type="compositionally biased region" description="Basic and acidic residues" evidence="5">
    <location>
        <begin position="43"/>
        <end position="53"/>
    </location>
</feature>
<accession>A0A177F7X1</accession>
<comment type="subcellular location">
    <subcellularLocation>
        <location evidence="1">Nucleus</location>
    </subcellularLocation>
</comment>
<reference evidence="9 10" key="1">
    <citation type="submission" date="2016-03" db="EMBL/GenBank/DDBJ databases">
        <title>Draft genome sequence of the Fonsecaea monophora CBS 269.37.</title>
        <authorList>
            <person name="Bombassaro A."/>
            <person name="Vinicius W.A."/>
            <person name="De Hoog S."/>
            <person name="Sun J."/>
            <person name="Souza E.M."/>
            <person name="Raittz R.T."/>
            <person name="Costa F."/>
            <person name="Leao A.C."/>
            <person name="Tadra-Sfeir M.Z."/>
            <person name="Baura V."/>
            <person name="Balsanelli E."/>
            <person name="Pedrosa F.O."/>
            <person name="Moreno L.F."/>
            <person name="Steffens M.B."/>
            <person name="Xi L."/>
            <person name="Bocca A.L."/>
            <person name="Felipe M.S."/>
            <person name="Teixeira M."/>
            <person name="Telles Filho F.Q."/>
            <person name="Azevedo C.M."/>
            <person name="Gomes R."/>
            <person name="Vicente V.A."/>
        </authorList>
    </citation>
    <scope>NUCLEOTIDE SEQUENCE [LARGE SCALE GENOMIC DNA]</scope>
    <source>
        <strain evidence="9 10">CBS 269.37</strain>
    </source>
</reference>
<feature type="compositionally biased region" description="Basic and acidic residues" evidence="5">
    <location>
        <begin position="461"/>
        <end position="471"/>
    </location>
</feature>
<keyword evidence="4" id="KW-0863">Zinc-finger</keyword>
<dbReference type="PANTHER" id="PTHR46380:SF2">
    <property type="entry name" value="CYCLIN-D-BINDING MYB-LIKE TRANSCRIPTION FACTOR 1"/>
    <property type="match status" value="1"/>
</dbReference>
<feature type="compositionally biased region" description="Low complexity" evidence="5">
    <location>
        <begin position="1"/>
        <end position="15"/>
    </location>
</feature>
<dbReference type="CDD" id="cd00167">
    <property type="entry name" value="SANT"/>
    <property type="match status" value="2"/>
</dbReference>
<dbReference type="Gene3D" id="1.10.10.60">
    <property type="entry name" value="Homeodomain-like"/>
    <property type="match status" value="2"/>
</dbReference>
<evidence type="ECO:0000256" key="1">
    <source>
        <dbReference type="ARBA" id="ARBA00004123"/>
    </source>
</evidence>
<dbReference type="Gene3D" id="3.30.160.60">
    <property type="entry name" value="Classic Zinc Finger"/>
    <property type="match status" value="2"/>
</dbReference>
<dbReference type="SMART" id="SM00717">
    <property type="entry name" value="SANT"/>
    <property type="match status" value="2"/>
</dbReference>
<feature type="domain" description="Myb-like" evidence="6">
    <location>
        <begin position="838"/>
        <end position="880"/>
    </location>
</feature>
<dbReference type="PROSITE" id="PS50090">
    <property type="entry name" value="MYB_LIKE"/>
    <property type="match status" value="2"/>
</dbReference>
<evidence type="ECO:0000313" key="9">
    <source>
        <dbReference type="EMBL" id="OAG39846.1"/>
    </source>
</evidence>
<evidence type="ECO:0000259" key="8">
    <source>
        <dbReference type="PROSITE" id="PS51294"/>
    </source>
</evidence>
<feature type="compositionally biased region" description="Polar residues" evidence="5">
    <location>
        <begin position="112"/>
        <end position="130"/>
    </location>
</feature>
<dbReference type="GO" id="GO:0008270">
    <property type="term" value="F:zinc ion binding"/>
    <property type="evidence" value="ECO:0007669"/>
    <property type="project" value="UniProtKB-KW"/>
</dbReference>
<feature type="region of interest" description="Disordered" evidence="5">
    <location>
        <begin position="1"/>
        <end position="203"/>
    </location>
</feature>
<feature type="region of interest" description="Disordered" evidence="5">
    <location>
        <begin position="927"/>
        <end position="949"/>
    </location>
</feature>
<dbReference type="PROSITE" id="PS00028">
    <property type="entry name" value="ZINC_FINGER_C2H2_1"/>
    <property type="match status" value="2"/>
</dbReference>
<feature type="compositionally biased region" description="Acidic residues" evidence="5">
    <location>
        <begin position="1134"/>
        <end position="1145"/>
    </location>
</feature>
<feature type="compositionally biased region" description="Polar residues" evidence="5">
    <location>
        <begin position="532"/>
        <end position="542"/>
    </location>
</feature>
<dbReference type="Proteomes" id="UP000077002">
    <property type="component" value="Unassembled WGS sequence"/>
</dbReference>
<feature type="region of interest" description="Disordered" evidence="5">
    <location>
        <begin position="977"/>
        <end position="1293"/>
    </location>
</feature>
<feature type="compositionally biased region" description="Polar residues" evidence="5">
    <location>
        <begin position="1243"/>
        <end position="1253"/>
    </location>
</feature>
<feature type="domain" description="C2H2-type" evidence="7">
    <location>
        <begin position="717"/>
        <end position="741"/>
    </location>
</feature>
<keyword evidence="2" id="KW-0238">DNA-binding</keyword>
<evidence type="ECO:0000259" key="7">
    <source>
        <dbReference type="PROSITE" id="PS50157"/>
    </source>
</evidence>
<dbReference type="RefSeq" id="XP_022511798.1">
    <property type="nucleotide sequence ID" value="XM_022655878.1"/>
</dbReference>
<dbReference type="InterPro" id="IPR051651">
    <property type="entry name" value="DMTF1_DNA-bind_reg"/>
</dbReference>
<feature type="compositionally biased region" description="Low complexity" evidence="5">
    <location>
        <begin position="1146"/>
        <end position="1155"/>
    </location>
</feature>
<dbReference type="Pfam" id="PF00096">
    <property type="entry name" value="zf-C2H2"/>
    <property type="match status" value="1"/>
</dbReference>
<dbReference type="GO" id="GO:0005634">
    <property type="term" value="C:nucleus"/>
    <property type="evidence" value="ECO:0007669"/>
    <property type="project" value="UniProtKB-SubCell"/>
</dbReference>
<feature type="domain" description="Myb-like" evidence="6">
    <location>
        <begin position="882"/>
        <end position="944"/>
    </location>
</feature>
<feature type="compositionally biased region" description="Polar residues" evidence="5">
    <location>
        <begin position="167"/>
        <end position="183"/>
    </location>
</feature>
<feature type="compositionally biased region" description="Acidic residues" evidence="5">
    <location>
        <begin position="995"/>
        <end position="1010"/>
    </location>
</feature>
<dbReference type="InterPro" id="IPR001005">
    <property type="entry name" value="SANT/Myb"/>
</dbReference>
<dbReference type="InterPro" id="IPR009057">
    <property type="entry name" value="Homeodomain-like_sf"/>
</dbReference>
<dbReference type="PANTHER" id="PTHR46380">
    <property type="entry name" value="CYCLIN-D-BINDING MYB-LIKE TRANSCRIPTION FACTOR 1"/>
    <property type="match status" value="1"/>
</dbReference>
<feature type="compositionally biased region" description="Acidic residues" evidence="5">
    <location>
        <begin position="1227"/>
        <end position="1239"/>
    </location>
</feature>